<evidence type="ECO:0000256" key="4">
    <source>
        <dbReference type="ARBA" id="ARBA00022840"/>
    </source>
</evidence>
<dbReference type="InterPro" id="IPR000719">
    <property type="entry name" value="Prot_kinase_dom"/>
</dbReference>
<name>A0A518E0Y7_9BACT</name>
<dbReference type="PROSITE" id="PS50011">
    <property type="entry name" value="PROTEIN_KINASE_DOM"/>
    <property type="match status" value="1"/>
</dbReference>
<dbReference type="KEGG" id="lcre:Pla8534_55960"/>
<evidence type="ECO:0000256" key="5">
    <source>
        <dbReference type="SAM" id="MobiDB-lite"/>
    </source>
</evidence>
<dbReference type="Gene3D" id="3.30.200.20">
    <property type="entry name" value="Phosphorylase Kinase, domain 1"/>
    <property type="match status" value="1"/>
</dbReference>
<dbReference type="AlphaFoldDB" id="A0A518E0Y7"/>
<proteinExistence type="predicted"/>
<feature type="domain" description="Protein kinase" evidence="6">
    <location>
        <begin position="70"/>
        <end position="346"/>
    </location>
</feature>
<accession>A0A518E0Y7</accession>
<dbReference type="Gene3D" id="1.10.510.10">
    <property type="entry name" value="Transferase(Phosphotransferase) domain 1"/>
    <property type="match status" value="1"/>
</dbReference>
<keyword evidence="4" id="KW-0067">ATP-binding</keyword>
<reference evidence="7 8" key="1">
    <citation type="submission" date="2019-02" db="EMBL/GenBank/DDBJ databases">
        <title>Deep-cultivation of Planctomycetes and their phenomic and genomic characterization uncovers novel biology.</title>
        <authorList>
            <person name="Wiegand S."/>
            <person name="Jogler M."/>
            <person name="Boedeker C."/>
            <person name="Pinto D."/>
            <person name="Vollmers J."/>
            <person name="Rivas-Marin E."/>
            <person name="Kohn T."/>
            <person name="Peeters S.H."/>
            <person name="Heuer A."/>
            <person name="Rast P."/>
            <person name="Oberbeckmann S."/>
            <person name="Bunk B."/>
            <person name="Jeske O."/>
            <person name="Meyerdierks A."/>
            <person name="Storesund J.E."/>
            <person name="Kallscheuer N."/>
            <person name="Luecker S."/>
            <person name="Lage O.M."/>
            <person name="Pohl T."/>
            <person name="Merkel B.J."/>
            <person name="Hornburger P."/>
            <person name="Mueller R.-W."/>
            <person name="Bruemmer F."/>
            <person name="Labrenz M."/>
            <person name="Spormann A.M."/>
            <person name="Op den Camp H."/>
            <person name="Overmann J."/>
            <person name="Amann R."/>
            <person name="Jetten M.S.M."/>
            <person name="Mascher T."/>
            <person name="Medema M.H."/>
            <person name="Devos D.P."/>
            <person name="Kaster A.-K."/>
            <person name="Ovreas L."/>
            <person name="Rohde M."/>
            <person name="Galperin M.Y."/>
            <person name="Jogler C."/>
        </authorList>
    </citation>
    <scope>NUCLEOTIDE SEQUENCE [LARGE SCALE GENOMIC DNA]</scope>
    <source>
        <strain evidence="7 8">Pla85_3_4</strain>
    </source>
</reference>
<dbReference type="PANTHER" id="PTHR43289">
    <property type="entry name" value="MITOGEN-ACTIVATED PROTEIN KINASE KINASE KINASE 20-RELATED"/>
    <property type="match status" value="1"/>
</dbReference>
<feature type="region of interest" description="Disordered" evidence="5">
    <location>
        <begin position="354"/>
        <end position="387"/>
    </location>
</feature>
<evidence type="ECO:0000313" key="8">
    <source>
        <dbReference type="Proteomes" id="UP000317648"/>
    </source>
</evidence>
<feature type="compositionally biased region" description="Low complexity" evidence="5">
    <location>
        <begin position="443"/>
        <end position="472"/>
    </location>
</feature>
<dbReference type="Proteomes" id="UP000317648">
    <property type="component" value="Chromosome"/>
</dbReference>
<sequence length="956" mass="103235">MSIPEFWRLVIESRLLNTEQCQALNTEFSQAQSGGDVSALASWLVAKRAISAYHAKVLQAGRSGPFEYGDYRVFDRLEGRFAGMFRAAHRATGYPVILQFLAGAAVKNPQLWSTAASRTRRLAQVKHPQIQRVFEPVDLQSFKFAVIEDLQGRSLDSMLSKSPLPASEACRVIRLAALALGSLHEAKLIHGDIRPRNLWLEPSGNVRLLIDPFETPASFQSQQITDPDKLAARSDYLAPEMLHPGKEPDELTDIYGLGCTLYELVAGRPPFAGGEIDQKMQRHASEAIVPLEQFGAPQAVSQLVSYMMAKNAQVRYQEAAVVAQQVSQLVPQEQVQAPAPSVHPRLAAFEESLLQNKPTPSRTPGGAPSFAGIQTAGTAGTASGPAKAPLVVAEDRRKPGEPKAMFSKKNLTYLGISGAAAAVLALGLLIAWGMSGDESDPIAAGDPATTPTSATTPAGTPTDAAPTAPVVSGPNAQVVVPDDGETLWESPTMGQPISFRYVPPGSQILLYARPADLLATPQGAAALQALGPDFAAVRADWEKASGFPLEEVNQLIVSFHDNPGRAPRPCVVAYLKNPTTTNQLLEKWGDPAPTAQGEANFYNANGYSFYAPTQENGNTFVMGALPEIKDVIANGIGVAPMSREMGDLARTTDADRQLTLLVAPGYLYTDGRPLMAGPRERLLDPLKWFLSEGVKAALISANVTDHTYLEVRVVANLNKDRIDLATELRDKLDDIPGMIEDYMAYRLDPHPFWKKLANRYPGMIRELRARARVGDDDQQAMVNAVLPAAAASNLLKGGELTISQTPGAPLLASTDTKPTTPQTMDELLQFKTNMSFAQKSLEFALRDIAEDLKSELKNLPFDLEVKIIGADLEKDGLTRNQQVRDVVQRDKTVAEILTAVVVTAMATGKPPTDPAQKMIWVVGPDPDNPSKQSILITTRAAAEIKGYTLPAVFVGS</sequence>
<dbReference type="RefSeq" id="WP_197442632.1">
    <property type="nucleotide sequence ID" value="NZ_CP036433.1"/>
</dbReference>
<dbReference type="InterPro" id="IPR011009">
    <property type="entry name" value="Kinase-like_dom_sf"/>
</dbReference>
<evidence type="ECO:0000259" key="6">
    <source>
        <dbReference type="PROSITE" id="PS50011"/>
    </source>
</evidence>
<feature type="compositionally biased region" description="Low complexity" evidence="5">
    <location>
        <begin position="371"/>
        <end position="387"/>
    </location>
</feature>
<dbReference type="EC" id="2.7.11.1" evidence="7"/>
<evidence type="ECO:0000256" key="1">
    <source>
        <dbReference type="ARBA" id="ARBA00022679"/>
    </source>
</evidence>
<evidence type="ECO:0000256" key="3">
    <source>
        <dbReference type="ARBA" id="ARBA00022777"/>
    </source>
</evidence>
<gene>
    <name evidence="7" type="primary">pknB_22</name>
    <name evidence="7" type="ORF">Pla8534_55960</name>
</gene>
<keyword evidence="8" id="KW-1185">Reference proteome</keyword>
<evidence type="ECO:0000256" key="2">
    <source>
        <dbReference type="ARBA" id="ARBA00022741"/>
    </source>
</evidence>
<dbReference type="SUPFAM" id="SSF56112">
    <property type="entry name" value="Protein kinase-like (PK-like)"/>
    <property type="match status" value="1"/>
</dbReference>
<dbReference type="SMART" id="SM00220">
    <property type="entry name" value="S_TKc"/>
    <property type="match status" value="1"/>
</dbReference>
<dbReference type="PANTHER" id="PTHR43289:SF34">
    <property type="entry name" value="SERINE_THREONINE-PROTEIN KINASE YBDM-RELATED"/>
    <property type="match status" value="1"/>
</dbReference>
<dbReference type="GO" id="GO:0005524">
    <property type="term" value="F:ATP binding"/>
    <property type="evidence" value="ECO:0007669"/>
    <property type="project" value="UniProtKB-KW"/>
</dbReference>
<organism evidence="7 8">
    <name type="scientific">Lignipirellula cremea</name>
    <dbReference type="NCBI Taxonomy" id="2528010"/>
    <lineage>
        <taxon>Bacteria</taxon>
        <taxon>Pseudomonadati</taxon>
        <taxon>Planctomycetota</taxon>
        <taxon>Planctomycetia</taxon>
        <taxon>Pirellulales</taxon>
        <taxon>Pirellulaceae</taxon>
        <taxon>Lignipirellula</taxon>
    </lineage>
</organism>
<evidence type="ECO:0000313" key="7">
    <source>
        <dbReference type="EMBL" id="QDU97742.1"/>
    </source>
</evidence>
<feature type="region of interest" description="Disordered" evidence="5">
    <location>
        <begin position="441"/>
        <end position="475"/>
    </location>
</feature>
<dbReference type="GO" id="GO:0004674">
    <property type="term" value="F:protein serine/threonine kinase activity"/>
    <property type="evidence" value="ECO:0007669"/>
    <property type="project" value="UniProtKB-EC"/>
</dbReference>
<keyword evidence="2" id="KW-0547">Nucleotide-binding</keyword>
<protein>
    <submittedName>
        <fullName evidence="7">Serine/threonine-protein kinase PknB</fullName>
        <ecNumber evidence="7">2.7.11.1</ecNumber>
    </submittedName>
</protein>
<keyword evidence="3 7" id="KW-0418">Kinase</keyword>
<keyword evidence="1 7" id="KW-0808">Transferase</keyword>
<dbReference type="EMBL" id="CP036433">
    <property type="protein sequence ID" value="QDU97742.1"/>
    <property type="molecule type" value="Genomic_DNA"/>
</dbReference>
<dbReference type="Pfam" id="PF00069">
    <property type="entry name" value="Pkinase"/>
    <property type="match status" value="1"/>
</dbReference>